<dbReference type="InterPro" id="IPR015943">
    <property type="entry name" value="WD40/YVTN_repeat-like_dom_sf"/>
</dbReference>
<dbReference type="InterPro" id="IPR036322">
    <property type="entry name" value="WD40_repeat_dom_sf"/>
</dbReference>
<evidence type="ECO:0000313" key="5">
    <source>
        <dbReference type="EMBL" id="KAB8213051.1"/>
    </source>
</evidence>
<keyword evidence="6" id="KW-1185">Reference proteome</keyword>
<dbReference type="PROSITE" id="PS00678">
    <property type="entry name" value="WD_REPEATS_1"/>
    <property type="match status" value="4"/>
</dbReference>
<dbReference type="InterPro" id="IPR020472">
    <property type="entry name" value="WD40_PAC1"/>
</dbReference>
<organism evidence="5 6">
    <name type="scientific">Aspergillus novoparasiticus</name>
    <dbReference type="NCBI Taxonomy" id="986946"/>
    <lineage>
        <taxon>Eukaryota</taxon>
        <taxon>Fungi</taxon>
        <taxon>Dikarya</taxon>
        <taxon>Ascomycota</taxon>
        <taxon>Pezizomycotina</taxon>
        <taxon>Eurotiomycetes</taxon>
        <taxon>Eurotiomycetidae</taxon>
        <taxon>Eurotiales</taxon>
        <taxon>Aspergillaceae</taxon>
        <taxon>Aspergillus</taxon>
        <taxon>Aspergillus subgen. Circumdati</taxon>
    </lineage>
</organism>
<reference evidence="5 6" key="1">
    <citation type="submission" date="2019-04" db="EMBL/GenBank/DDBJ databases">
        <title>Fungal friends and foes A comparative genomics study of 23 Aspergillus species from section Flavi.</title>
        <authorList>
            <consortium name="DOE Joint Genome Institute"/>
            <person name="Kjaerbolling I."/>
            <person name="Vesth T.C."/>
            <person name="Frisvad J.C."/>
            <person name="Nybo J.L."/>
            <person name="Theobald S."/>
            <person name="Kildgaard S."/>
            <person name="Petersen T.I."/>
            <person name="Kuo A."/>
            <person name="Sato A."/>
            <person name="Lyhne E.K."/>
            <person name="Kogle M.E."/>
            <person name="Wiebenga A."/>
            <person name="Kun R.S."/>
            <person name="Lubbers R.J."/>
            <person name="Makela M.R."/>
            <person name="Barry K."/>
            <person name="Chovatia M."/>
            <person name="Clum A."/>
            <person name="Daum C."/>
            <person name="Haridas S."/>
            <person name="He G."/>
            <person name="LaButti K."/>
            <person name="Lipzen A."/>
            <person name="Mondo S."/>
            <person name="Pangilinan J."/>
            <person name="Riley R."/>
            <person name="Salamov A."/>
            <person name="Simmons B.A."/>
            <person name="Magnuson J.K."/>
            <person name="Henrissat B."/>
            <person name="Mortensen U.H."/>
            <person name="Larsen T.O."/>
            <person name="De vries R.P."/>
            <person name="Grigoriev I.V."/>
            <person name="Machida M."/>
            <person name="Baker S.E."/>
            <person name="Andersen M.R."/>
        </authorList>
    </citation>
    <scope>NUCLEOTIDE SEQUENCE [LARGE SCALE GENOMIC DNA]</scope>
    <source>
        <strain evidence="5 6">CBS 126849</strain>
    </source>
</reference>
<dbReference type="Pfam" id="PF00400">
    <property type="entry name" value="WD40"/>
    <property type="match status" value="12"/>
</dbReference>
<dbReference type="PROSITE" id="PS50837">
    <property type="entry name" value="NACHT"/>
    <property type="match status" value="1"/>
</dbReference>
<evidence type="ECO:0000256" key="2">
    <source>
        <dbReference type="ARBA" id="ARBA00022737"/>
    </source>
</evidence>
<keyword evidence="2" id="KW-0677">Repeat</keyword>
<dbReference type="InterPro" id="IPR000845">
    <property type="entry name" value="Nucleoside_phosphorylase_d"/>
</dbReference>
<name>A0A5N6E656_9EURO</name>
<dbReference type="PROSITE" id="PS50294">
    <property type="entry name" value="WD_REPEATS_REGION"/>
    <property type="match status" value="8"/>
</dbReference>
<proteinExistence type="predicted"/>
<evidence type="ECO:0000313" key="6">
    <source>
        <dbReference type="Proteomes" id="UP000326799"/>
    </source>
</evidence>
<dbReference type="InterPro" id="IPR007111">
    <property type="entry name" value="NACHT_NTPase"/>
</dbReference>
<dbReference type="InterPro" id="IPR011047">
    <property type="entry name" value="Quinoprotein_ADH-like_sf"/>
</dbReference>
<dbReference type="InterPro" id="IPR027417">
    <property type="entry name" value="P-loop_NTPase"/>
</dbReference>
<evidence type="ECO:0000259" key="4">
    <source>
        <dbReference type="PROSITE" id="PS50837"/>
    </source>
</evidence>
<dbReference type="Proteomes" id="UP000326799">
    <property type="component" value="Unassembled WGS sequence"/>
</dbReference>
<dbReference type="InterPro" id="IPR019775">
    <property type="entry name" value="WD40_repeat_CS"/>
</dbReference>
<dbReference type="CDD" id="cd00200">
    <property type="entry name" value="WD40"/>
    <property type="match status" value="2"/>
</dbReference>
<protein>
    <submittedName>
        <fullName evidence="5">WD domain protein</fullName>
    </submittedName>
</protein>
<gene>
    <name evidence="5" type="ORF">BDV33DRAFT_210577</name>
</gene>
<dbReference type="PANTHER" id="PTHR44019:SF8">
    <property type="entry name" value="POC1 CENTRIOLAR PROTEIN HOMOLOG"/>
    <property type="match status" value="1"/>
</dbReference>
<feature type="repeat" description="WD" evidence="3">
    <location>
        <begin position="1110"/>
        <end position="1150"/>
    </location>
</feature>
<dbReference type="Gene3D" id="3.40.50.300">
    <property type="entry name" value="P-loop containing nucleotide triphosphate hydrolases"/>
    <property type="match status" value="1"/>
</dbReference>
<feature type="repeat" description="WD" evidence="3">
    <location>
        <begin position="1193"/>
        <end position="1235"/>
    </location>
</feature>
<dbReference type="GO" id="GO:0003824">
    <property type="term" value="F:catalytic activity"/>
    <property type="evidence" value="ECO:0007669"/>
    <property type="project" value="InterPro"/>
</dbReference>
<dbReference type="GO" id="GO:0009116">
    <property type="term" value="P:nucleoside metabolic process"/>
    <property type="evidence" value="ECO:0007669"/>
    <property type="project" value="InterPro"/>
</dbReference>
<feature type="repeat" description="WD" evidence="3">
    <location>
        <begin position="1078"/>
        <end position="1103"/>
    </location>
</feature>
<feature type="repeat" description="WD" evidence="3">
    <location>
        <begin position="1362"/>
        <end position="1403"/>
    </location>
</feature>
<feature type="domain" description="NACHT" evidence="4">
    <location>
        <begin position="413"/>
        <end position="560"/>
    </location>
</feature>
<dbReference type="Gene3D" id="2.130.10.10">
    <property type="entry name" value="YVTN repeat-like/Quinoprotein amine dehydrogenase"/>
    <property type="match status" value="4"/>
</dbReference>
<dbReference type="PRINTS" id="PR00320">
    <property type="entry name" value="GPROTEINBRPT"/>
</dbReference>
<keyword evidence="1 3" id="KW-0853">WD repeat</keyword>
<dbReference type="SUPFAM" id="SSF50998">
    <property type="entry name" value="Quinoprotein alcohol dehydrogenase-like"/>
    <property type="match status" value="1"/>
</dbReference>
<dbReference type="InterPro" id="IPR001680">
    <property type="entry name" value="WD40_rpt"/>
</dbReference>
<dbReference type="SUPFAM" id="SSF52540">
    <property type="entry name" value="P-loop containing nucleoside triphosphate hydrolases"/>
    <property type="match status" value="1"/>
</dbReference>
<dbReference type="SMART" id="SM00320">
    <property type="entry name" value="WD40"/>
    <property type="match status" value="12"/>
</dbReference>
<dbReference type="Gene3D" id="3.40.50.1580">
    <property type="entry name" value="Nucleoside phosphorylase domain"/>
    <property type="match status" value="1"/>
</dbReference>
<feature type="repeat" description="WD" evidence="3">
    <location>
        <begin position="1151"/>
        <end position="1192"/>
    </location>
</feature>
<feature type="repeat" description="WD" evidence="3">
    <location>
        <begin position="948"/>
        <end position="989"/>
    </location>
</feature>
<dbReference type="InterPro" id="IPR035994">
    <property type="entry name" value="Nucleoside_phosphorylase_sf"/>
</dbReference>
<dbReference type="Pfam" id="PF24883">
    <property type="entry name" value="NPHP3_N"/>
    <property type="match status" value="1"/>
</dbReference>
<dbReference type="SUPFAM" id="SSF50978">
    <property type="entry name" value="WD40 repeat-like"/>
    <property type="match status" value="1"/>
</dbReference>
<feature type="repeat" description="WD" evidence="3">
    <location>
        <begin position="1404"/>
        <end position="1445"/>
    </location>
</feature>
<dbReference type="PANTHER" id="PTHR44019">
    <property type="entry name" value="WD REPEAT-CONTAINING PROTEIN 55"/>
    <property type="match status" value="1"/>
</dbReference>
<evidence type="ECO:0000256" key="3">
    <source>
        <dbReference type="PROSITE-ProRule" id="PRU00221"/>
    </source>
</evidence>
<feature type="repeat" description="WD" evidence="3">
    <location>
        <begin position="1236"/>
        <end position="1277"/>
    </location>
</feature>
<feature type="repeat" description="WD" evidence="3">
    <location>
        <begin position="990"/>
        <end position="1030"/>
    </location>
</feature>
<feature type="repeat" description="WD" evidence="3">
    <location>
        <begin position="1031"/>
        <end position="1071"/>
    </location>
</feature>
<dbReference type="InterPro" id="IPR056884">
    <property type="entry name" value="NPHP3-like_N"/>
</dbReference>
<feature type="repeat" description="WD" evidence="3">
    <location>
        <begin position="1278"/>
        <end position="1319"/>
    </location>
</feature>
<dbReference type="Pfam" id="PF01048">
    <property type="entry name" value="PNP_UDP_1"/>
    <property type="match status" value="1"/>
</dbReference>
<sequence>MRRQASPCSTLSFDSVKRQRIEKYEYSKNNLDSAEHYTVGWICALQEEYECACRMLDEELTGPDIEEDRDDNTYVYGRIAKHYVVIGCLPPGRYGTNSASRVARDMLRTFPKLRFALMVGIGGGVPTAKNDIRLGDVVVSQPRDGYGGVVQYDLGKRLPDGRFQRTGQLNAPPEKLLGVTTEIQRLYNDKKKPDRIAEHIQRMSDMEDYQQPMVDRLYNADYLHVHGPSCERCDPEFLVERPERQSHRIVRIHYGTIASGNTVLKDATVRDTHANDSEMNILCFEMEAAGLMNNIPCLVIRGVCDYCDSHKNDDWHKFAALSAAAYAREVLLILRPQKVDAMPSWTGQIVHELRHVSGSIANMIDTRHLEKLSIVEGATFESYDNQHDECLKGTRTELLEEVQKWVELPDEKSIFWLNGMAGTGKSTIARTVAQSFKDKGLLGATFFFKRGEADRGNAKYLISTITRQLVIRHRGLVPDVLNAVKNDPNISSKFLSEQFDKLLYQPLLNLCPYQSTTIVIVIDALDECEGEDNMRLILQLLFRLQEIKSVHLRVFLTSRPEFPIRFGFQGNENHQDLILHKLPLPVIENDIRAFLKYKLSIIQRDRLLDINWPGNDNIERLVQMAVPLFIFASTICRYVGEKRFLPEERLKAFLEDKAGSSGTQMDKTYLPILNQLFTGMDKNDKRQLKQEFQDIVGTIILLATPLSVTALARLIGLSINKINNHLDGFHSVLTVPEDTHSPIRILHLSFRDYLLITESPFHIHERETHRKIATHCLRVMESRLKHNICDLTSYGTQHKDIDPQVINQHLTADLQYSCHYWVHHLKQSKARILESEILSFLKKRFLHWLEALALVGSISDAVEIIDALISITWTSPGTEISDLLYDAKRFTLQNTYIAGIAPLQLYCSGLVFAPAKSIVKKIFYNEIVKQIQHLSVTQHSWGASLQTLEGHSDSIWSVAFSPNGCILASGDYKGTIILWDTTTGIERQTLKGYLGTVLSLAFSPNGRTLASADSSSIKLWDTTTGIECQTLYSHSGIASSVAFSPDGRTLAFADGSSIKLWDTTTGIERQTLKGYSPLAFSPDGRTLVSRSTDNTIKLWDTTTIIERQTLKGHIGSVESVAFSSDRRTLASADVSSIILWDTITGIKRQTLYGHSGTVLSVAFSPDGYTLVSGSADTTIKLWDTMTGIERQTLKGYLGSVGSVAFSPDGRTLVSGGTDCSTIKLWDMTTVIERQTPEGHSDAVMSLAFSPDGRTLASGSDDTTIKLWDTKTGIEYQTLEGHSEGVRSLAFSPDGLTLASGSDDTTIKLWDITTGIKYQTLYGHSGTVLSLAFSPNRLTLASSDYHATIKLWDTITGIEYQTLENNSGPVRSLAFSPDGLTLASGSDDTTIKLWDITTGIKYQKLYGHSDTVLSIAFSPDGYTLVSGSADTTIKLWDTTTGIERQTLKGHSYSVPAVLNEPNSSFYISLSNTWIALGDDNLLWLPVEYRSFSCHAVKDAIIALGCTNGWVCILGFHHPQN</sequence>
<dbReference type="EMBL" id="ML733723">
    <property type="protein sequence ID" value="KAB8213051.1"/>
    <property type="molecule type" value="Genomic_DNA"/>
</dbReference>
<evidence type="ECO:0000256" key="1">
    <source>
        <dbReference type="ARBA" id="ARBA00022574"/>
    </source>
</evidence>
<dbReference type="PROSITE" id="PS50082">
    <property type="entry name" value="WD_REPEATS_2"/>
    <property type="match status" value="12"/>
</dbReference>
<feature type="repeat" description="WD" evidence="3">
    <location>
        <begin position="1320"/>
        <end position="1361"/>
    </location>
</feature>
<dbReference type="InterPro" id="IPR050505">
    <property type="entry name" value="WDR55/POC1"/>
</dbReference>
<dbReference type="SUPFAM" id="SSF53167">
    <property type="entry name" value="Purine and uridine phosphorylases"/>
    <property type="match status" value="1"/>
</dbReference>
<accession>A0A5N6E656</accession>